<dbReference type="PANTHER" id="PTHR11496">
    <property type="entry name" value="ALCOHOL DEHYDROGENASE"/>
    <property type="match status" value="1"/>
</dbReference>
<evidence type="ECO:0000256" key="1">
    <source>
        <dbReference type="ARBA" id="ARBA00000813"/>
    </source>
</evidence>
<proteinExistence type="inferred from homology"/>
<feature type="domain" description="Fe-containing alcohol dehydrogenase-like C-terminal" evidence="8">
    <location>
        <begin position="251"/>
        <end position="446"/>
    </location>
</feature>
<evidence type="ECO:0000313" key="10">
    <source>
        <dbReference type="Proteomes" id="UP001500571"/>
    </source>
</evidence>
<keyword evidence="4" id="KW-0809">Transit peptide</keyword>
<evidence type="ECO:0000259" key="8">
    <source>
        <dbReference type="Pfam" id="PF25137"/>
    </source>
</evidence>
<evidence type="ECO:0000256" key="6">
    <source>
        <dbReference type="ARBA" id="ARBA00049496"/>
    </source>
</evidence>
<dbReference type="SUPFAM" id="SSF56796">
    <property type="entry name" value="Dehydroquinate synthase-like"/>
    <property type="match status" value="1"/>
</dbReference>
<evidence type="ECO:0000256" key="3">
    <source>
        <dbReference type="ARBA" id="ARBA00013182"/>
    </source>
</evidence>
<keyword evidence="10" id="KW-1185">Reference proteome</keyword>
<dbReference type="InterPro" id="IPR001670">
    <property type="entry name" value="ADH_Fe/GldA"/>
</dbReference>
<protein>
    <recommendedName>
        <fullName evidence="3">hydroxyacid-oxoacid transhydrogenase</fullName>
        <ecNumber evidence="3">1.1.99.24</ecNumber>
    </recommendedName>
</protein>
<feature type="domain" description="Alcohol dehydrogenase iron-type/glycerol dehydrogenase GldA" evidence="7">
    <location>
        <begin position="26"/>
        <end position="205"/>
    </location>
</feature>
<evidence type="ECO:0000256" key="4">
    <source>
        <dbReference type="ARBA" id="ARBA00022946"/>
    </source>
</evidence>
<evidence type="ECO:0000313" key="9">
    <source>
        <dbReference type="EMBL" id="GAA1948661.1"/>
    </source>
</evidence>
<dbReference type="Gene3D" id="3.40.50.1970">
    <property type="match status" value="1"/>
</dbReference>
<dbReference type="InterPro" id="IPR042157">
    <property type="entry name" value="HOT"/>
</dbReference>
<dbReference type="InterPro" id="IPR018211">
    <property type="entry name" value="ADH_Fe_CS"/>
</dbReference>
<dbReference type="PROSITE" id="PS00913">
    <property type="entry name" value="ADH_IRON_1"/>
    <property type="match status" value="1"/>
</dbReference>
<dbReference type="EC" id="1.1.99.24" evidence="3"/>
<dbReference type="InterPro" id="IPR056798">
    <property type="entry name" value="ADH_Fe_C"/>
</dbReference>
<dbReference type="Pfam" id="PF25137">
    <property type="entry name" value="ADH_Fe_C"/>
    <property type="match status" value="1"/>
</dbReference>
<dbReference type="Gene3D" id="1.20.1090.10">
    <property type="entry name" value="Dehydroquinate synthase-like - alpha domain"/>
    <property type="match status" value="1"/>
</dbReference>
<dbReference type="Proteomes" id="UP001500571">
    <property type="component" value="Unassembled WGS sequence"/>
</dbReference>
<dbReference type="PANTHER" id="PTHR11496:SF83">
    <property type="entry name" value="HYDROXYACID-OXOACID TRANSHYDROGENASE, MITOCHONDRIAL"/>
    <property type="match status" value="1"/>
</dbReference>
<name>A0ABN2QDI5_9ACTN</name>
<comment type="caution">
    <text evidence="9">The sequence shown here is derived from an EMBL/GenBank/DDBJ whole genome shotgun (WGS) entry which is preliminary data.</text>
</comment>
<dbReference type="RefSeq" id="WP_344042035.1">
    <property type="nucleotide sequence ID" value="NZ_BAAAPB010000001.1"/>
</dbReference>
<comment type="similarity">
    <text evidence="2">Belongs to the iron-containing alcohol dehydrogenase family. Hydroxyacid-oxoacid transhydrogenase subfamily.</text>
</comment>
<dbReference type="CDD" id="cd08190">
    <property type="entry name" value="HOT"/>
    <property type="match status" value="1"/>
</dbReference>
<sequence>MRPHLHHTHADRAPVELESAFTVDSSRVTFGAGSLGEVGDRVASHLPDPDRAQGGRVALFTDARLRATEWYDDTLTSLRRRNLEVVVFDEVLVEPTDVSVEAAVAFARETCADAFVSLGGGSVMDTAKLANLLATHPGDLLDYVNAPLGGGRPVPGALKPHVACPTTSGTGSEVTGIAIFDLLSAHAKTGVSSARLRPTEAVVDPRTTASLPAAVVASSGLDVLCHAIESLTARPFTSRAASSPATARPASQGANPWSDLGARQAIELIGRYLRRAVADAHDDEARTQLMWAATLAGIAFGNAGVHVPHAMAYAVAGRLHDIGGDYRPVGYPQGAPLVPHGFAVAVSAPAAFRALAATAPFRHLEAARLLGGDTAGVAPGEAGDVLAETMAGLMHDVGAPNGIGGVGYTLADVPDLVKGAAPQRRLLDNAPSQVHEAELDAIFRDALRCW</sequence>
<organism evidence="9 10">
    <name type="scientific">Nocardioides panacihumi</name>
    <dbReference type="NCBI Taxonomy" id="400774"/>
    <lineage>
        <taxon>Bacteria</taxon>
        <taxon>Bacillati</taxon>
        <taxon>Actinomycetota</taxon>
        <taxon>Actinomycetes</taxon>
        <taxon>Propionibacteriales</taxon>
        <taxon>Nocardioidaceae</taxon>
        <taxon>Nocardioides</taxon>
    </lineage>
</organism>
<reference evidence="9 10" key="1">
    <citation type="journal article" date="2019" name="Int. J. Syst. Evol. Microbiol.">
        <title>The Global Catalogue of Microorganisms (GCM) 10K type strain sequencing project: providing services to taxonomists for standard genome sequencing and annotation.</title>
        <authorList>
            <consortium name="The Broad Institute Genomics Platform"/>
            <consortium name="The Broad Institute Genome Sequencing Center for Infectious Disease"/>
            <person name="Wu L."/>
            <person name="Ma J."/>
        </authorList>
    </citation>
    <scope>NUCLEOTIDE SEQUENCE [LARGE SCALE GENOMIC DNA]</scope>
    <source>
        <strain evidence="9 10">JCM 15309</strain>
    </source>
</reference>
<comment type="catalytic activity">
    <reaction evidence="6">
        <text>4-hydroxybutanoate + 2-oxoglutarate = (R)-2-hydroxyglutarate + succinate semialdehyde</text>
        <dbReference type="Rhea" id="RHEA:24734"/>
        <dbReference type="ChEBI" id="CHEBI:15801"/>
        <dbReference type="ChEBI" id="CHEBI:16724"/>
        <dbReference type="ChEBI" id="CHEBI:16810"/>
        <dbReference type="ChEBI" id="CHEBI:57706"/>
        <dbReference type="EC" id="1.1.99.24"/>
    </reaction>
</comment>
<evidence type="ECO:0000259" key="7">
    <source>
        <dbReference type="Pfam" id="PF00465"/>
    </source>
</evidence>
<gene>
    <name evidence="9" type="ORF">GCM10009798_04810</name>
</gene>
<evidence type="ECO:0000256" key="5">
    <source>
        <dbReference type="ARBA" id="ARBA00023002"/>
    </source>
</evidence>
<dbReference type="InterPro" id="IPR039697">
    <property type="entry name" value="Alcohol_dehydrogenase_Fe"/>
</dbReference>
<keyword evidence="5" id="KW-0560">Oxidoreductase</keyword>
<dbReference type="Pfam" id="PF00465">
    <property type="entry name" value="Fe-ADH"/>
    <property type="match status" value="1"/>
</dbReference>
<accession>A0ABN2QDI5</accession>
<dbReference type="EMBL" id="BAAAPB010000001">
    <property type="protein sequence ID" value="GAA1948661.1"/>
    <property type="molecule type" value="Genomic_DNA"/>
</dbReference>
<evidence type="ECO:0000256" key="2">
    <source>
        <dbReference type="ARBA" id="ARBA00010005"/>
    </source>
</evidence>
<comment type="catalytic activity">
    <reaction evidence="1">
        <text>(S)-3-hydroxybutanoate + 2-oxoglutarate = (R)-2-hydroxyglutarate + acetoacetate</text>
        <dbReference type="Rhea" id="RHEA:23048"/>
        <dbReference type="ChEBI" id="CHEBI:11047"/>
        <dbReference type="ChEBI" id="CHEBI:13705"/>
        <dbReference type="ChEBI" id="CHEBI:15801"/>
        <dbReference type="ChEBI" id="CHEBI:16810"/>
        <dbReference type="EC" id="1.1.99.24"/>
    </reaction>
</comment>